<comment type="caution">
    <text evidence="2">The sequence shown here is derived from an EMBL/GenBank/DDBJ whole genome shotgun (WGS) entry which is preliminary data.</text>
</comment>
<keyword evidence="1" id="KW-0812">Transmembrane</keyword>
<gene>
    <name evidence="2" type="ORF">CLV31_1046</name>
</gene>
<dbReference type="Proteomes" id="UP000248917">
    <property type="component" value="Unassembled WGS sequence"/>
</dbReference>
<dbReference type="AlphaFoldDB" id="A0A326RT34"/>
<evidence type="ECO:0000313" key="2">
    <source>
        <dbReference type="EMBL" id="PZV84358.1"/>
    </source>
</evidence>
<reference evidence="2 3" key="1">
    <citation type="submission" date="2018-06" db="EMBL/GenBank/DDBJ databases">
        <title>Genomic Encyclopedia of Archaeal and Bacterial Type Strains, Phase II (KMG-II): from individual species to whole genera.</title>
        <authorList>
            <person name="Goeker M."/>
        </authorList>
    </citation>
    <scope>NUCLEOTIDE SEQUENCE [LARGE SCALE GENOMIC DNA]</scope>
    <source>
        <strain evidence="2 3">T4</strain>
    </source>
</reference>
<evidence type="ECO:0000313" key="3">
    <source>
        <dbReference type="Proteomes" id="UP000248917"/>
    </source>
</evidence>
<name>A0A326RT34_9BACT</name>
<dbReference type="OrthoDB" id="839184at2"/>
<protein>
    <submittedName>
        <fullName evidence="2">Uncharacterized protein</fullName>
    </submittedName>
</protein>
<feature type="transmembrane region" description="Helical" evidence="1">
    <location>
        <begin position="33"/>
        <end position="57"/>
    </location>
</feature>
<evidence type="ECO:0000256" key="1">
    <source>
        <dbReference type="SAM" id="Phobius"/>
    </source>
</evidence>
<keyword evidence="1" id="KW-0472">Membrane</keyword>
<proteinExistence type="predicted"/>
<sequence>MNRSKIYSILSFLLLVMAIIQAPLFYYYTFGMIAILIIAPYVVFGFGLTIWLLVIMVKKSDQIKRTPKIILGLTFLIGSLTLVFGESLIEKLDWSLRKKEREEIIELIKQGKIQPNGEFNNGIAKLSTWNFPPISNGGNEILIYQSSEGFFTVKFFINRGFLDHYSAFIYSEDKDEIKEIEERITYSNGLHKNKKIDNNWYRVSY</sequence>
<feature type="transmembrane region" description="Helical" evidence="1">
    <location>
        <begin position="7"/>
        <end position="27"/>
    </location>
</feature>
<feature type="transmembrane region" description="Helical" evidence="1">
    <location>
        <begin position="69"/>
        <end position="89"/>
    </location>
</feature>
<keyword evidence="3" id="KW-1185">Reference proteome</keyword>
<keyword evidence="1" id="KW-1133">Transmembrane helix</keyword>
<organism evidence="2 3">
    <name type="scientific">Algoriphagus aquaeductus</name>
    <dbReference type="NCBI Taxonomy" id="475299"/>
    <lineage>
        <taxon>Bacteria</taxon>
        <taxon>Pseudomonadati</taxon>
        <taxon>Bacteroidota</taxon>
        <taxon>Cytophagia</taxon>
        <taxon>Cytophagales</taxon>
        <taxon>Cyclobacteriaceae</taxon>
        <taxon>Algoriphagus</taxon>
    </lineage>
</organism>
<accession>A0A326RT34</accession>
<dbReference type="EMBL" id="QKTX01000004">
    <property type="protein sequence ID" value="PZV84358.1"/>
    <property type="molecule type" value="Genomic_DNA"/>
</dbReference>